<reference evidence="2 3" key="1">
    <citation type="journal article" date="2014" name="Genome Announc.">
        <title>Complete Genome Sequence of the Thermophilic Polychlorinated Biphenyl Degrader Geobacillus sp. Strain JF8 (NBRC 109937).</title>
        <authorList>
            <person name="Shintani M."/>
            <person name="Ohtsubo Y."/>
            <person name="Fukuda K."/>
            <person name="Hosoyama A."/>
            <person name="Ohji S."/>
            <person name="Yamazoe A."/>
            <person name="Fujita N."/>
            <person name="Nagata Y."/>
            <person name="Tsuda M."/>
            <person name="Hatta T."/>
            <person name="Kimbara K."/>
        </authorList>
    </citation>
    <scope>NUCLEOTIDE SEQUENCE [LARGE SCALE GENOMIC DNA]</scope>
    <source>
        <strain evidence="2 3">JF8</strain>
    </source>
</reference>
<dbReference type="Proteomes" id="UP000015500">
    <property type="component" value="Chromosome"/>
</dbReference>
<dbReference type="PANTHER" id="PTHR39426:SF1">
    <property type="entry name" value="HOMOLOGY TO DEATH-ON-CURING PROTEIN OF PHAGE P1"/>
    <property type="match status" value="1"/>
</dbReference>
<dbReference type="PROSITE" id="PS51459">
    <property type="entry name" value="FIDO"/>
    <property type="match status" value="1"/>
</dbReference>
<evidence type="ECO:0000313" key="3">
    <source>
        <dbReference type="Proteomes" id="UP000015500"/>
    </source>
</evidence>
<dbReference type="EMBL" id="CP006254">
    <property type="protein sequence ID" value="AGT31047.1"/>
    <property type="molecule type" value="Genomic_DNA"/>
</dbReference>
<protein>
    <recommendedName>
        <fullName evidence="1">Fido domain-containing protein</fullName>
    </recommendedName>
</protein>
<evidence type="ECO:0000313" key="2">
    <source>
        <dbReference type="EMBL" id="AGT31047.1"/>
    </source>
</evidence>
<dbReference type="InterPro" id="IPR053737">
    <property type="entry name" value="Type_II_TA_Toxin"/>
</dbReference>
<name>S5Z238_GEOG3</name>
<dbReference type="STRING" id="1921421.M493_03700"/>
<feature type="domain" description="Fido" evidence="1">
    <location>
        <begin position="5"/>
        <end position="125"/>
    </location>
</feature>
<accession>S5Z238</accession>
<dbReference type="InterPro" id="IPR006440">
    <property type="entry name" value="Doc"/>
</dbReference>
<proteinExistence type="predicted"/>
<dbReference type="InterPro" id="IPR036597">
    <property type="entry name" value="Fido-like_dom_sf"/>
</dbReference>
<dbReference type="RefSeq" id="WP_020958857.1">
    <property type="nucleotide sequence ID" value="NC_022080.4"/>
</dbReference>
<dbReference type="OrthoDB" id="9802752at2"/>
<dbReference type="InterPro" id="IPR003812">
    <property type="entry name" value="Fido"/>
</dbReference>
<evidence type="ECO:0000259" key="1">
    <source>
        <dbReference type="PROSITE" id="PS51459"/>
    </source>
</evidence>
<dbReference type="GO" id="GO:0016301">
    <property type="term" value="F:kinase activity"/>
    <property type="evidence" value="ECO:0007669"/>
    <property type="project" value="InterPro"/>
</dbReference>
<keyword evidence="3" id="KW-1185">Reference proteome</keyword>
<dbReference type="AlphaFoldDB" id="S5Z238"/>
<dbReference type="Gene3D" id="1.20.120.1870">
    <property type="entry name" value="Fic/DOC protein, Fido domain"/>
    <property type="match status" value="1"/>
</dbReference>
<dbReference type="SUPFAM" id="SSF140931">
    <property type="entry name" value="Fic-like"/>
    <property type="match status" value="1"/>
</dbReference>
<dbReference type="HOGENOM" id="CLU_115697_6_0_9"/>
<gene>
    <name evidence="2" type="ORF">M493_03700</name>
</gene>
<dbReference type="KEGG" id="gjf:M493_03700"/>
<sequence length="130" mass="14957">MTRFLTEKEIIFLNALLIEKYTPGEQKGVKSPELLNSAVNRPKQSAFGQDAYPTLWLKAAALYASLCQNHPFHNANKRTGFAAMKQFLWLNGYRFAASEKEAEDYTVKVVTDKPSIEEIAMWIERWAEKR</sequence>
<dbReference type="PANTHER" id="PTHR39426">
    <property type="entry name" value="HOMOLOGY TO DEATH-ON-CURING PROTEIN OF PHAGE P1"/>
    <property type="match status" value="1"/>
</dbReference>
<organism evidence="2 3">
    <name type="scientific">Geobacillus genomosp. 3</name>
    <dbReference type="NCBI Taxonomy" id="1921421"/>
    <lineage>
        <taxon>Bacteria</taxon>
        <taxon>Bacillati</taxon>
        <taxon>Bacillota</taxon>
        <taxon>Bacilli</taxon>
        <taxon>Bacillales</taxon>
        <taxon>Anoxybacillaceae</taxon>
        <taxon>Geobacillus</taxon>
    </lineage>
</organism>
<dbReference type="NCBIfam" id="TIGR01550">
    <property type="entry name" value="DOC_P1"/>
    <property type="match status" value="1"/>
</dbReference>
<dbReference type="PATRIC" id="fig|1345697.3.peg.637"/>
<dbReference type="Pfam" id="PF02661">
    <property type="entry name" value="Fic"/>
    <property type="match status" value="1"/>
</dbReference>